<name>U6GCH4_EIMAC</name>
<evidence type="ECO:0000313" key="2">
    <source>
        <dbReference type="Proteomes" id="UP000018050"/>
    </source>
</evidence>
<dbReference type="VEuPathDB" id="ToxoDB:EAH_00028610"/>
<evidence type="ECO:0000313" key="1">
    <source>
        <dbReference type="EMBL" id="CDI77971.1"/>
    </source>
</evidence>
<dbReference type="AlphaFoldDB" id="U6GCH4"/>
<dbReference type="Proteomes" id="UP000018050">
    <property type="component" value="Unassembled WGS sequence"/>
</dbReference>
<accession>U6GCH4</accession>
<dbReference type="GeneID" id="25270931"/>
<dbReference type="EMBL" id="HG670783">
    <property type="protein sequence ID" value="CDI77971.1"/>
    <property type="molecule type" value="Genomic_DNA"/>
</dbReference>
<reference evidence="1" key="1">
    <citation type="submission" date="2013-10" db="EMBL/GenBank/DDBJ databases">
        <title>Genomic analysis of the causative agents of coccidiosis in chickens.</title>
        <authorList>
            <person name="Reid A.J."/>
            <person name="Blake D."/>
            <person name="Billington K."/>
            <person name="Browne H."/>
            <person name="Dunn M."/>
            <person name="Hung S."/>
            <person name="Kawahara F."/>
            <person name="Miranda-Saavedra D."/>
            <person name="Mourier T."/>
            <person name="Nagra H."/>
            <person name="Otto T.D."/>
            <person name="Rawlings N."/>
            <person name="Sanchez A."/>
            <person name="Sanders M."/>
            <person name="Subramaniam C."/>
            <person name="Tay Y."/>
            <person name="Dear P."/>
            <person name="Doerig C."/>
            <person name="Gruber A."/>
            <person name="Parkinson J."/>
            <person name="Shirley M."/>
            <person name="Wan K.L."/>
            <person name="Berriman M."/>
            <person name="Tomley F."/>
            <person name="Pain A."/>
        </authorList>
    </citation>
    <scope>NUCLEOTIDE SEQUENCE</scope>
    <source>
        <strain evidence="1">Houghton</strain>
    </source>
</reference>
<dbReference type="RefSeq" id="XP_013251741.1">
    <property type="nucleotide sequence ID" value="XM_013396287.1"/>
</dbReference>
<reference evidence="1" key="2">
    <citation type="submission" date="2013-10" db="EMBL/GenBank/DDBJ databases">
        <authorList>
            <person name="Aslett M."/>
        </authorList>
    </citation>
    <scope>NUCLEOTIDE SEQUENCE</scope>
    <source>
        <strain evidence="1">Houghton</strain>
    </source>
</reference>
<gene>
    <name evidence="1" type="ORF">EAH_00028610</name>
</gene>
<sequence>MLGVFSGTGTHTIFAVIQAFNVQDHPHKQATNVAVVWKHEPAIDQCESLSLVHGLSAAVHCGCPNMLERHEAVYTRGKAITKISVSFSCTFPQWSYYRFLAEVRFDRLPPAGSWRSCLFDIELGHEFTPGCANKHWVPANNDTFRKTVELSGASSH</sequence>
<organism evidence="1 2">
    <name type="scientific">Eimeria acervulina</name>
    <name type="common">Coccidian parasite</name>
    <dbReference type="NCBI Taxonomy" id="5801"/>
    <lineage>
        <taxon>Eukaryota</taxon>
        <taxon>Sar</taxon>
        <taxon>Alveolata</taxon>
        <taxon>Apicomplexa</taxon>
        <taxon>Conoidasida</taxon>
        <taxon>Coccidia</taxon>
        <taxon>Eucoccidiorida</taxon>
        <taxon>Eimeriorina</taxon>
        <taxon>Eimeriidae</taxon>
        <taxon>Eimeria</taxon>
    </lineage>
</organism>
<proteinExistence type="predicted"/>
<keyword evidence="2" id="KW-1185">Reference proteome</keyword>
<protein>
    <submittedName>
        <fullName evidence="1">Uncharacterized protein</fullName>
    </submittedName>
</protein>